<name>A0A023FFB1_AMBCJ</name>
<reference evidence="2" key="1">
    <citation type="submission" date="2014-03" db="EMBL/GenBank/DDBJ databases">
        <title>The sialotranscriptome of Amblyomma triste, Amblyomma parvum and Amblyomma cajennense ticks, uncovered by 454-based RNA-seq.</title>
        <authorList>
            <person name="Garcia G.R."/>
            <person name="Gardinassi L.G."/>
            <person name="Ribeiro J.M."/>
            <person name="Anatriello E."/>
            <person name="Ferreira B.R."/>
            <person name="Moreira H.N."/>
            <person name="Mafra C."/>
            <person name="Olegario M.M."/>
            <person name="Szabo P.J."/>
            <person name="Miranda-Santos I.K."/>
            <person name="Maruyama S.R."/>
        </authorList>
    </citation>
    <scope>NUCLEOTIDE SEQUENCE</scope>
    <source>
        <strain evidence="2">Uberlandia</strain>
        <tissue evidence="2">Salivary glands</tissue>
    </source>
</reference>
<feature type="chain" id="PRO_5001516583" evidence="1">
    <location>
        <begin position="23"/>
        <end position="121"/>
    </location>
</feature>
<organism evidence="2">
    <name type="scientific">Amblyomma cajennense</name>
    <name type="common">Cayenne tick</name>
    <name type="synonym">Acarus cajennensis</name>
    <dbReference type="NCBI Taxonomy" id="34607"/>
    <lineage>
        <taxon>Eukaryota</taxon>
        <taxon>Metazoa</taxon>
        <taxon>Ecdysozoa</taxon>
        <taxon>Arthropoda</taxon>
        <taxon>Chelicerata</taxon>
        <taxon>Arachnida</taxon>
        <taxon>Acari</taxon>
        <taxon>Parasitiformes</taxon>
        <taxon>Ixodida</taxon>
        <taxon>Ixodoidea</taxon>
        <taxon>Ixodidae</taxon>
        <taxon>Amblyomminae</taxon>
        <taxon>Amblyomma</taxon>
    </lineage>
</organism>
<proteinExistence type="evidence at transcript level"/>
<protein>
    <submittedName>
        <fullName evidence="2">Putative secreted protein</fullName>
    </submittedName>
</protein>
<sequence length="121" mass="13533">MRSLTSLALLAFIAGTVVLVAAAKGRKRVIEMSIEEEDFVGSGNECRLNKKGICPRTACYCRPPLSTYIREDGDRYFFSDTHNQCVKSKDNLGDGCNSFKSMAECKQKCVRKRPAMKNNKN</sequence>
<evidence type="ECO:0000256" key="1">
    <source>
        <dbReference type="SAM" id="SignalP"/>
    </source>
</evidence>
<dbReference type="EMBL" id="GBBK01004853">
    <property type="protein sequence ID" value="JAC19629.1"/>
    <property type="molecule type" value="mRNA"/>
</dbReference>
<keyword evidence="1" id="KW-0732">Signal</keyword>
<dbReference type="SUPFAM" id="SSF57362">
    <property type="entry name" value="BPTI-like"/>
    <property type="match status" value="1"/>
</dbReference>
<dbReference type="GO" id="GO:0004867">
    <property type="term" value="F:serine-type endopeptidase inhibitor activity"/>
    <property type="evidence" value="ECO:0007669"/>
    <property type="project" value="InterPro"/>
</dbReference>
<accession>A0A023FFB1</accession>
<evidence type="ECO:0000313" key="2">
    <source>
        <dbReference type="EMBL" id="JAC19629.1"/>
    </source>
</evidence>
<dbReference type="Gene3D" id="4.10.410.10">
    <property type="entry name" value="Pancreatic trypsin inhibitor Kunitz domain"/>
    <property type="match status" value="1"/>
</dbReference>
<dbReference type="AlphaFoldDB" id="A0A023FFB1"/>
<feature type="signal peptide" evidence="1">
    <location>
        <begin position="1"/>
        <end position="22"/>
    </location>
</feature>
<dbReference type="InterPro" id="IPR036880">
    <property type="entry name" value="Kunitz_BPTI_sf"/>
</dbReference>